<dbReference type="AlphaFoldDB" id="A0A2V0RKU3"/>
<evidence type="ECO:0000259" key="1">
    <source>
        <dbReference type="PROSITE" id="PS50507"/>
    </source>
</evidence>
<feature type="domain" description="RdRp catalytic" evidence="1">
    <location>
        <begin position="227"/>
        <end position="339"/>
    </location>
</feature>
<dbReference type="InterPro" id="IPR043502">
    <property type="entry name" value="DNA/RNA_pol_sf"/>
</dbReference>
<comment type="caution">
    <text evidence="2">The sequence shown here is derived from an EMBL/GenBank/DDBJ whole genome shotgun (WGS) entry which is preliminary data.</text>
</comment>
<dbReference type="InterPro" id="IPR001205">
    <property type="entry name" value="RNA-dir_pol_C"/>
</dbReference>
<name>A0A2V0RKU3_9ZZZZ</name>
<dbReference type="InterPro" id="IPR007094">
    <property type="entry name" value="RNA-dir_pol_PSvirus"/>
</dbReference>
<accession>A0A2V0RKU3</accession>
<reference evidence="2" key="1">
    <citation type="submission" date="2017-04" db="EMBL/GenBank/DDBJ databases">
        <title>Unveiling RNA virosphere associated with marine microorganisms.</title>
        <authorList>
            <person name="Urayama S."/>
            <person name="Takaki Y."/>
            <person name="Nishi S."/>
            <person name="Yoshida Y."/>
            <person name="Deguchi S."/>
            <person name="Takai K."/>
            <person name="Nunoura T."/>
        </authorList>
    </citation>
    <scope>NUCLEOTIDE SEQUENCE</scope>
</reference>
<dbReference type="EMBL" id="BDQA01000783">
    <property type="protein sequence ID" value="GBH22222.1"/>
    <property type="molecule type" value="Genomic_RNA"/>
</dbReference>
<dbReference type="Pfam" id="PF00680">
    <property type="entry name" value="RdRP_1"/>
    <property type="match status" value="1"/>
</dbReference>
<dbReference type="SUPFAM" id="SSF56672">
    <property type="entry name" value="DNA/RNA polymerases"/>
    <property type="match status" value="1"/>
</dbReference>
<dbReference type="GO" id="GO:0039694">
    <property type="term" value="P:viral RNA genome replication"/>
    <property type="evidence" value="ECO:0007669"/>
    <property type="project" value="InterPro"/>
</dbReference>
<protein>
    <submittedName>
        <fullName evidence="2">RdRp</fullName>
    </submittedName>
</protein>
<dbReference type="GO" id="GO:0003723">
    <property type="term" value="F:RNA binding"/>
    <property type="evidence" value="ECO:0007669"/>
    <property type="project" value="InterPro"/>
</dbReference>
<dbReference type="PROSITE" id="PS50507">
    <property type="entry name" value="RDRP_SSRNA_POS"/>
    <property type="match status" value="1"/>
</dbReference>
<evidence type="ECO:0000313" key="2">
    <source>
        <dbReference type="EMBL" id="GBH22222.1"/>
    </source>
</evidence>
<dbReference type="GO" id="GO:0003968">
    <property type="term" value="F:RNA-directed RNA polymerase activity"/>
    <property type="evidence" value="ECO:0007669"/>
    <property type="project" value="InterPro"/>
</dbReference>
<dbReference type="GO" id="GO:0006351">
    <property type="term" value="P:DNA-templated transcription"/>
    <property type="evidence" value="ECO:0007669"/>
    <property type="project" value="InterPro"/>
</dbReference>
<proteinExistence type="predicted"/>
<sequence>MRIENAVDIPKRALPFLDSIDKGYDVDIRTPLFNGEDRQEVADHWWSILSSKESVFPELLDYESKQREKIGPLSVRLPFTDRQASIEDYYSKHSDVTIGLSELDFGNLRTDSRLRPKSISSSVLQLPHDSNSGLPYFEKRRNVLEETISLAERGKFYPALLGWRGQSNGTPIPKQRVVWMFPFSLNAVEARFFRPLHDELKEFEQFSAWISMDKVDFQIDSMFKYNSTILSSDFSSYDQSLFDQQDWFFDYLILRYQPQYEKDIELLRSWFKRIPLVFSKDKMYTGEHGVPSGSTFTNQCDSIVNYMAQISSPEVNGNPVQIQGDDAVVIADNIDNHIKFMTELGFEMNMDKQHISDVTVMYLQRMHHRDYKPDGVTRGVYPTMRALNSLLGQERYFQDWSSEMVSMRVIAILENAKWHPAFQEFVEFVVKYGDLSLIDNTRKALRDKSVIAKANAIPGLVPTYNQDKGLSGLSSFKSVQMILDQ</sequence>
<organism evidence="2">
    <name type="scientific">viral metagenome</name>
    <dbReference type="NCBI Taxonomy" id="1070528"/>
    <lineage>
        <taxon>unclassified sequences</taxon>
        <taxon>metagenomes</taxon>
        <taxon>organismal metagenomes</taxon>
    </lineage>
</organism>